<dbReference type="EMBL" id="LUGH01000181">
    <property type="protein sequence ID" value="OBZ88023.1"/>
    <property type="molecule type" value="Genomic_DNA"/>
</dbReference>
<keyword evidence="4" id="KW-1185">Reference proteome</keyword>
<accession>A0A1C7NFX1</accession>
<evidence type="ECO:0000313" key="3">
    <source>
        <dbReference type="EMBL" id="OBZ88023.1"/>
    </source>
</evidence>
<dbReference type="SUPFAM" id="SSF52266">
    <property type="entry name" value="SGNH hydrolase"/>
    <property type="match status" value="1"/>
</dbReference>
<protein>
    <recommendedName>
        <fullName evidence="2">Sialate O-acetylesterase domain-containing protein</fullName>
    </recommendedName>
</protein>
<gene>
    <name evidence="3" type="ORF">A0J61_03928</name>
</gene>
<reference evidence="3 4" key="1">
    <citation type="submission" date="2016-03" db="EMBL/GenBank/DDBJ databases">
        <title>Choanephora cucurbitarum.</title>
        <authorList>
            <person name="Min B."/>
            <person name="Park H."/>
            <person name="Park J.-H."/>
            <person name="Shin H.-D."/>
            <person name="Choi I.-G."/>
        </authorList>
    </citation>
    <scope>NUCLEOTIDE SEQUENCE [LARGE SCALE GENOMIC DNA]</scope>
    <source>
        <strain evidence="3 4">KUS-F28377</strain>
    </source>
</reference>
<evidence type="ECO:0000313" key="4">
    <source>
        <dbReference type="Proteomes" id="UP000093000"/>
    </source>
</evidence>
<dbReference type="Gene3D" id="3.40.50.1110">
    <property type="entry name" value="SGNH hydrolase"/>
    <property type="match status" value="1"/>
</dbReference>
<dbReference type="Pfam" id="PF03629">
    <property type="entry name" value="SASA"/>
    <property type="match status" value="1"/>
</dbReference>
<evidence type="ECO:0000259" key="2">
    <source>
        <dbReference type="Pfam" id="PF03629"/>
    </source>
</evidence>
<dbReference type="PANTHER" id="PTHR31988">
    <property type="entry name" value="ESTERASE, PUTATIVE (DUF303)-RELATED"/>
    <property type="match status" value="1"/>
</dbReference>
<dbReference type="AlphaFoldDB" id="A0A1C7NFX1"/>
<dbReference type="InterPro" id="IPR036514">
    <property type="entry name" value="SGNH_hydro_sf"/>
</dbReference>
<dbReference type="PANTHER" id="PTHR31988:SF19">
    <property type="entry name" value="9-O-ACETYL-N-ACETYLNEURAMINIC ACID DEACETYLASE-RELATED"/>
    <property type="match status" value="1"/>
</dbReference>
<organism evidence="3 4">
    <name type="scientific">Choanephora cucurbitarum</name>
    <dbReference type="NCBI Taxonomy" id="101091"/>
    <lineage>
        <taxon>Eukaryota</taxon>
        <taxon>Fungi</taxon>
        <taxon>Fungi incertae sedis</taxon>
        <taxon>Mucoromycota</taxon>
        <taxon>Mucoromycotina</taxon>
        <taxon>Mucoromycetes</taxon>
        <taxon>Mucorales</taxon>
        <taxon>Mucorineae</taxon>
        <taxon>Choanephoraceae</taxon>
        <taxon>Choanephoroideae</taxon>
        <taxon>Choanephora</taxon>
    </lineage>
</organism>
<dbReference type="InterPro" id="IPR005181">
    <property type="entry name" value="SASA"/>
</dbReference>
<feature type="domain" description="Sialate O-acetylesterase" evidence="2">
    <location>
        <begin position="54"/>
        <end position="307"/>
    </location>
</feature>
<sequence length="429" mass="47635">MVFRLSDVAKHQVLQRDFDKDSISVLLEGGGTQELETGGLYYLIDDEDITFRVGDIWVMAGQDNMQGLGDIFDAFTMKNLQQPVRHDEVSLYDSSEHWRKFDQDPLHELNKSPRTIHHALPGLIAKHPHTLEFKGASLAPGFVNAFKEINADVPIGLVACAQEQSTSEVWKATNKGPKSSLYGIMLDKIGKIGGRVAGVLWYQGESDAIKSTKVDNYGLFFQSWISELRKDLNQPNLPVVFVQIGSHNIVSPEVKENWKKIQEAQFGFFGQSPYVAGVASLDAALDSSHILSAAGLSLIGKRLAYAADKAMKGQGDKATPLPLSAFRQKYTQHYETSSVEMMSINVKFKHLDSPWKLEPDQIVIGFSFGEQETPIIKAFVADAETGIVRLYLPKVIEEPLTLHYGMQPGQANLITKDGRALPAFRNFLV</sequence>
<comment type="caution">
    <text evidence="3">The sequence shown here is derived from an EMBL/GenBank/DDBJ whole genome shotgun (WGS) entry which is preliminary data.</text>
</comment>
<dbReference type="InParanoid" id="A0A1C7NFX1"/>
<dbReference type="GO" id="GO:0016787">
    <property type="term" value="F:hydrolase activity"/>
    <property type="evidence" value="ECO:0007669"/>
    <property type="project" value="UniProtKB-KW"/>
</dbReference>
<dbReference type="Proteomes" id="UP000093000">
    <property type="component" value="Unassembled WGS sequence"/>
</dbReference>
<proteinExistence type="predicted"/>
<dbReference type="OrthoDB" id="42638at2759"/>
<dbReference type="InterPro" id="IPR052940">
    <property type="entry name" value="Carb_Esterase_6"/>
</dbReference>
<name>A0A1C7NFX1_9FUNG</name>
<evidence type="ECO:0000256" key="1">
    <source>
        <dbReference type="ARBA" id="ARBA00022801"/>
    </source>
</evidence>
<keyword evidence="1" id="KW-0378">Hydrolase</keyword>